<evidence type="ECO:0000313" key="3">
    <source>
        <dbReference type="Proteomes" id="UP000053989"/>
    </source>
</evidence>
<dbReference type="HOGENOM" id="CLU_120561_2_0_1"/>
<reference evidence="2 3" key="1">
    <citation type="submission" date="2014-04" db="EMBL/GenBank/DDBJ databases">
        <authorList>
            <consortium name="DOE Joint Genome Institute"/>
            <person name="Kuo A."/>
            <person name="Kohler A."/>
            <person name="Nagy L.G."/>
            <person name="Floudas D."/>
            <person name="Copeland A."/>
            <person name="Barry K.W."/>
            <person name="Cichocki N."/>
            <person name="Veneault-Fourrey C."/>
            <person name="LaButti K."/>
            <person name="Lindquist E.A."/>
            <person name="Lipzen A."/>
            <person name="Lundell T."/>
            <person name="Morin E."/>
            <person name="Murat C."/>
            <person name="Sun H."/>
            <person name="Tunlid A."/>
            <person name="Henrissat B."/>
            <person name="Grigoriev I.V."/>
            <person name="Hibbett D.S."/>
            <person name="Martin F."/>
            <person name="Nordberg H.P."/>
            <person name="Cantor M.N."/>
            <person name="Hua S.X."/>
        </authorList>
    </citation>
    <scope>NUCLEOTIDE SEQUENCE [LARGE SCALE GENOMIC DNA]</scope>
    <source>
        <strain evidence="2 3">Foug A</strain>
    </source>
</reference>
<feature type="transmembrane region" description="Helical" evidence="1">
    <location>
        <begin position="62"/>
        <end position="82"/>
    </location>
</feature>
<accession>A0A0C2ZAP9</accession>
<keyword evidence="1" id="KW-0812">Transmembrane</keyword>
<organism evidence="2 3">
    <name type="scientific">Scleroderma citrinum Foug A</name>
    <dbReference type="NCBI Taxonomy" id="1036808"/>
    <lineage>
        <taxon>Eukaryota</taxon>
        <taxon>Fungi</taxon>
        <taxon>Dikarya</taxon>
        <taxon>Basidiomycota</taxon>
        <taxon>Agaricomycotina</taxon>
        <taxon>Agaricomycetes</taxon>
        <taxon>Agaricomycetidae</taxon>
        <taxon>Boletales</taxon>
        <taxon>Sclerodermatineae</taxon>
        <taxon>Sclerodermataceae</taxon>
        <taxon>Scleroderma</taxon>
    </lineage>
</organism>
<feature type="transmembrane region" description="Helical" evidence="1">
    <location>
        <begin position="22"/>
        <end position="41"/>
    </location>
</feature>
<dbReference type="AlphaFoldDB" id="A0A0C2ZAP9"/>
<reference evidence="3" key="2">
    <citation type="submission" date="2015-01" db="EMBL/GenBank/DDBJ databases">
        <title>Evolutionary Origins and Diversification of the Mycorrhizal Mutualists.</title>
        <authorList>
            <consortium name="DOE Joint Genome Institute"/>
            <consortium name="Mycorrhizal Genomics Consortium"/>
            <person name="Kohler A."/>
            <person name="Kuo A."/>
            <person name="Nagy L.G."/>
            <person name="Floudas D."/>
            <person name="Copeland A."/>
            <person name="Barry K.W."/>
            <person name="Cichocki N."/>
            <person name="Veneault-Fourrey C."/>
            <person name="LaButti K."/>
            <person name="Lindquist E.A."/>
            <person name="Lipzen A."/>
            <person name="Lundell T."/>
            <person name="Morin E."/>
            <person name="Murat C."/>
            <person name="Riley R."/>
            <person name="Ohm R."/>
            <person name="Sun H."/>
            <person name="Tunlid A."/>
            <person name="Henrissat B."/>
            <person name="Grigoriev I.V."/>
            <person name="Hibbett D.S."/>
            <person name="Martin F."/>
        </authorList>
    </citation>
    <scope>NUCLEOTIDE SEQUENCE [LARGE SCALE GENOMIC DNA]</scope>
    <source>
        <strain evidence="3">Foug A</strain>
    </source>
</reference>
<keyword evidence="1" id="KW-0472">Membrane</keyword>
<name>A0A0C2ZAP9_9AGAM</name>
<dbReference type="InParanoid" id="A0A0C2ZAP9"/>
<protein>
    <recommendedName>
        <fullName evidence="4">DUF202 domain-containing protein</fullName>
    </recommendedName>
</protein>
<gene>
    <name evidence="2" type="ORF">SCLCIDRAFT_127148</name>
</gene>
<evidence type="ECO:0000256" key="1">
    <source>
        <dbReference type="SAM" id="Phobius"/>
    </source>
</evidence>
<dbReference type="OrthoDB" id="5525680at2759"/>
<sequence length="125" mass="13832">MPLLNEIAGSSVRDFCMLERNYLSYFKLILLLFLLSCSALLDTRLPAPGSKPGSKERPNLPISILQFLAAVLTMAAAVWEYHRGVKDLLRVRAFLVGTKVHYSLMTVVSALVIATSIMYIVSGSR</sequence>
<evidence type="ECO:0000313" key="2">
    <source>
        <dbReference type="EMBL" id="KIM58963.1"/>
    </source>
</evidence>
<keyword evidence="3" id="KW-1185">Reference proteome</keyword>
<dbReference type="Proteomes" id="UP000053989">
    <property type="component" value="Unassembled WGS sequence"/>
</dbReference>
<dbReference type="EMBL" id="KN822079">
    <property type="protein sequence ID" value="KIM58963.1"/>
    <property type="molecule type" value="Genomic_DNA"/>
</dbReference>
<evidence type="ECO:0008006" key="4">
    <source>
        <dbReference type="Google" id="ProtNLM"/>
    </source>
</evidence>
<proteinExistence type="predicted"/>
<feature type="transmembrane region" description="Helical" evidence="1">
    <location>
        <begin position="102"/>
        <end position="121"/>
    </location>
</feature>
<keyword evidence="1" id="KW-1133">Transmembrane helix</keyword>